<sequence length="210" mass="23493">MQRNSIIETVQNATFTAVKSVRVTIMLALITLFANLSLTSCSQSDTIAPQNEITQSTARTNSHLINADGFEGSWFSNFWIPELRTATAGTISTDFARSGKQSMRFGWMPSQYDGTNTSMHSELGTDALKNGEVERWYGYSVYMPSDKMANDNETIVFSQWHGVANPGEEDTYPRWPSTWSQTTRSKPTTARRTWPSPKPSSCQPPRRSCA</sequence>
<proteinExistence type="predicted"/>
<protein>
    <submittedName>
        <fullName evidence="2">Uncharacterized protein</fullName>
    </submittedName>
</protein>
<dbReference type="Pfam" id="PF14099">
    <property type="entry name" value="Polysacc_lyase"/>
    <property type="match status" value="1"/>
</dbReference>
<organism evidence="2 3">
    <name type="scientific">Spirosoma rhododendri</name>
    <dbReference type="NCBI Taxonomy" id="2728024"/>
    <lineage>
        <taxon>Bacteria</taxon>
        <taxon>Pseudomonadati</taxon>
        <taxon>Bacteroidota</taxon>
        <taxon>Cytophagia</taxon>
        <taxon>Cytophagales</taxon>
        <taxon>Cytophagaceae</taxon>
        <taxon>Spirosoma</taxon>
    </lineage>
</organism>
<dbReference type="EMBL" id="CP051677">
    <property type="protein sequence ID" value="QJD77232.1"/>
    <property type="molecule type" value="Genomic_DNA"/>
</dbReference>
<reference evidence="2 3" key="1">
    <citation type="submission" date="2020-04" db="EMBL/GenBank/DDBJ databases">
        <title>Genome sequencing of novel species.</title>
        <authorList>
            <person name="Heo J."/>
            <person name="Kim S.-J."/>
            <person name="Kim J.-S."/>
            <person name="Hong S.-B."/>
            <person name="Kwon S.-W."/>
        </authorList>
    </citation>
    <scope>NUCLEOTIDE SEQUENCE [LARGE SCALE GENOMIC DNA]</scope>
    <source>
        <strain evidence="2 3">CJU-R4</strain>
    </source>
</reference>
<dbReference type="AlphaFoldDB" id="A0A7L5DIK6"/>
<feature type="compositionally biased region" description="Polar residues" evidence="1">
    <location>
        <begin position="177"/>
        <end position="191"/>
    </location>
</feature>
<dbReference type="Proteomes" id="UP000501128">
    <property type="component" value="Chromosome"/>
</dbReference>
<name>A0A7L5DIK6_9BACT</name>
<feature type="region of interest" description="Disordered" evidence="1">
    <location>
        <begin position="168"/>
        <end position="210"/>
    </location>
</feature>
<dbReference type="Gene3D" id="2.60.120.200">
    <property type="match status" value="1"/>
</dbReference>
<accession>A0A7L5DIK6</accession>
<dbReference type="KEGG" id="srho:HH216_01455"/>
<evidence type="ECO:0000313" key="2">
    <source>
        <dbReference type="EMBL" id="QJD77232.1"/>
    </source>
</evidence>
<keyword evidence="3" id="KW-1185">Reference proteome</keyword>
<evidence type="ECO:0000256" key="1">
    <source>
        <dbReference type="SAM" id="MobiDB-lite"/>
    </source>
</evidence>
<dbReference type="InterPro" id="IPR025975">
    <property type="entry name" value="Polysacc_lyase"/>
</dbReference>
<evidence type="ECO:0000313" key="3">
    <source>
        <dbReference type="Proteomes" id="UP000501128"/>
    </source>
</evidence>
<gene>
    <name evidence="2" type="ORF">HH216_01455</name>
</gene>